<evidence type="ECO:0000313" key="8">
    <source>
        <dbReference type="Proteomes" id="UP000515123"/>
    </source>
</evidence>
<dbReference type="RefSeq" id="XP_020114437.1">
    <property type="nucleotide sequence ID" value="XM_020258848.1"/>
</dbReference>
<dbReference type="InterPro" id="IPR007529">
    <property type="entry name" value="Znf_HIT"/>
</dbReference>
<evidence type="ECO:0000313" key="6">
    <source>
        <dbReference type="EMBL" id="OAY83539.1"/>
    </source>
</evidence>
<dbReference type="PANTHER" id="PTHR13483">
    <property type="entry name" value="BOX C_D SNORNA PROTEIN 1-RELATED"/>
    <property type="match status" value="1"/>
</dbReference>
<dbReference type="GO" id="GO:0005634">
    <property type="term" value="C:nucleus"/>
    <property type="evidence" value="ECO:0007669"/>
    <property type="project" value="TreeGrafter"/>
</dbReference>
<dbReference type="AlphaFoldDB" id="A0A199W2K1"/>
<evidence type="ECO:0000256" key="2">
    <source>
        <dbReference type="ARBA" id="ARBA00022771"/>
    </source>
</evidence>
<dbReference type="GO" id="GO:0008270">
    <property type="term" value="F:zinc ion binding"/>
    <property type="evidence" value="ECO:0007669"/>
    <property type="project" value="UniProtKB-UniRule"/>
</dbReference>
<dbReference type="GO" id="GO:0070761">
    <property type="term" value="C:pre-snoRNP complex"/>
    <property type="evidence" value="ECO:0007669"/>
    <property type="project" value="TreeGrafter"/>
</dbReference>
<evidence type="ECO:0000259" key="5">
    <source>
        <dbReference type="PROSITE" id="PS51083"/>
    </source>
</evidence>
<dbReference type="GeneID" id="109728439"/>
<dbReference type="PANTHER" id="PTHR13483:SF11">
    <property type="entry name" value="ZINC FINGER HIT DOMAIN-CONTAINING PROTEIN 3"/>
    <property type="match status" value="1"/>
</dbReference>
<dbReference type="Gene3D" id="3.30.60.190">
    <property type="match status" value="1"/>
</dbReference>
<feature type="domain" description="HIT-type" evidence="5">
    <location>
        <begin position="7"/>
        <end position="40"/>
    </location>
</feature>
<keyword evidence="1" id="KW-0479">Metal-binding</keyword>
<keyword evidence="8" id="KW-1185">Reference proteome</keyword>
<reference evidence="9 10" key="2">
    <citation type="submission" date="2025-04" db="UniProtKB">
        <authorList>
            <consortium name="RefSeq"/>
        </authorList>
    </citation>
    <scope>IDENTIFICATION</scope>
    <source>
        <tissue evidence="9 10">Leaf</tissue>
    </source>
</reference>
<dbReference type="RefSeq" id="XP_020114439.1">
    <property type="nucleotide sequence ID" value="XM_020258850.1"/>
</dbReference>
<protein>
    <submittedName>
        <fullName evidence="6 9 10">Zinc finger HIT domain-containing protein 3</fullName>
    </submittedName>
</protein>
<keyword evidence="2 4" id="KW-0863">Zinc-finger</keyword>
<dbReference type="Proteomes" id="UP000092600">
    <property type="component" value="Unassembled WGS sequence"/>
</dbReference>
<accession>A0A199W2K1</accession>
<sequence>MMGLRKCEVCKEVESKYKCPTCLTPYCSVGCFKKHKEDLCQNSLPAPEEESKYFHPAGFLSPTLHNGKVAHPAKSREVEERSRLVSKEQLQSLEIPVDPSRPLEVEEPSWVVNKEQLKSLAGSSEIRDASKDVELRKLIIRIDSSKEPEKELEKAMLGQDFRQYTDKILNIINPRE</sequence>
<dbReference type="Pfam" id="PF04438">
    <property type="entry name" value="zf-HIT"/>
    <property type="match status" value="1"/>
</dbReference>
<name>A0A199W2K1_ANACO</name>
<dbReference type="OrthoDB" id="18412at2759"/>
<dbReference type="Proteomes" id="UP000515123">
    <property type="component" value="Linkage group 23"/>
</dbReference>
<dbReference type="GO" id="GO:0000492">
    <property type="term" value="P:box C/D snoRNP assembly"/>
    <property type="evidence" value="ECO:0007669"/>
    <property type="project" value="TreeGrafter"/>
</dbReference>
<evidence type="ECO:0000256" key="4">
    <source>
        <dbReference type="PROSITE-ProRule" id="PRU00453"/>
    </source>
</evidence>
<gene>
    <name evidence="9 10" type="primary">LOC109728439</name>
    <name evidence="6" type="ORF">ACMD2_00191</name>
</gene>
<organism evidence="6 7">
    <name type="scientific">Ananas comosus</name>
    <name type="common">Pineapple</name>
    <name type="synonym">Ananas ananas</name>
    <dbReference type="NCBI Taxonomy" id="4615"/>
    <lineage>
        <taxon>Eukaryota</taxon>
        <taxon>Viridiplantae</taxon>
        <taxon>Streptophyta</taxon>
        <taxon>Embryophyta</taxon>
        <taxon>Tracheophyta</taxon>
        <taxon>Spermatophyta</taxon>
        <taxon>Magnoliopsida</taxon>
        <taxon>Liliopsida</taxon>
        <taxon>Poales</taxon>
        <taxon>Bromeliaceae</taxon>
        <taxon>Bromelioideae</taxon>
        <taxon>Ananas</taxon>
    </lineage>
</organism>
<evidence type="ECO:0000313" key="7">
    <source>
        <dbReference type="Proteomes" id="UP000092600"/>
    </source>
</evidence>
<evidence type="ECO:0000313" key="9">
    <source>
        <dbReference type="RefSeq" id="XP_020114437.1"/>
    </source>
</evidence>
<dbReference type="EMBL" id="LSRQ01000333">
    <property type="protein sequence ID" value="OAY83539.1"/>
    <property type="molecule type" value="Genomic_DNA"/>
</dbReference>
<evidence type="ECO:0000256" key="3">
    <source>
        <dbReference type="ARBA" id="ARBA00022833"/>
    </source>
</evidence>
<dbReference type="CDD" id="cd23024">
    <property type="entry name" value="zf-HIT_ZNHIT2-3"/>
    <property type="match status" value="1"/>
</dbReference>
<proteinExistence type="predicted"/>
<dbReference type="GO" id="GO:0048254">
    <property type="term" value="P:snoRNA localization"/>
    <property type="evidence" value="ECO:0007669"/>
    <property type="project" value="TreeGrafter"/>
</dbReference>
<dbReference type="PROSITE" id="PS51083">
    <property type="entry name" value="ZF_HIT"/>
    <property type="match status" value="1"/>
</dbReference>
<dbReference type="SUPFAM" id="SSF144232">
    <property type="entry name" value="HIT/MYND zinc finger-like"/>
    <property type="match status" value="1"/>
</dbReference>
<dbReference type="InterPro" id="IPR051639">
    <property type="entry name" value="BCD1"/>
</dbReference>
<reference evidence="6 7" key="1">
    <citation type="journal article" date="2016" name="DNA Res.">
        <title>The draft genome of MD-2 pineapple using hybrid error correction of long reads.</title>
        <authorList>
            <person name="Redwan R.M."/>
            <person name="Saidin A."/>
            <person name="Kumar S.V."/>
        </authorList>
    </citation>
    <scope>NUCLEOTIDE SEQUENCE [LARGE SCALE GENOMIC DNA]</scope>
    <source>
        <strain evidence="7">cv. MD2</strain>
        <tissue evidence="6">Leaf</tissue>
    </source>
</reference>
<dbReference type="STRING" id="4615.A0A199W2K1"/>
<evidence type="ECO:0000256" key="1">
    <source>
        <dbReference type="ARBA" id="ARBA00022723"/>
    </source>
</evidence>
<dbReference type="GO" id="GO:0000463">
    <property type="term" value="P:maturation of LSU-rRNA from tricistronic rRNA transcript (SSU-rRNA, 5.8S rRNA, LSU-rRNA)"/>
    <property type="evidence" value="ECO:0007669"/>
    <property type="project" value="TreeGrafter"/>
</dbReference>
<evidence type="ECO:0000313" key="10">
    <source>
        <dbReference type="RefSeq" id="XP_020114439.1"/>
    </source>
</evidence>
<keyword evidence="3" id="KW-0862">Zinc</keyword>